<proteinExistence type="predicted"/>
<evidence type="ECO:0000313" key="4">
    <source>
        <dbReference type="Proteomes" id="UP001498398"/>
    </source>
</evidence>
<dbReference type="EMBL" id="JBANRG010000003">
    <property type="protein sequence ID" value="KAK7468988.1"/>
    <property type="molecule type" value="Genomic_DNA"/>
</dbReference>
<reference evidence="3 4" key="1">
    <citation type="submission" date="2024-01" db="EMBL/GenBank/DDBJ databases">
        <title>A draft genome for the cacao thread blight pathogen Marasmiellus scandens.</title>
        <authorList>
            <person name="Baruah I.K."/>
            <person name="Leung J."/>
            <person name="Bukari Y."/>
            <person name="Amoako-Attah I."/>
            <person name="Meinhardt L.W."/>
            <person name="Bailey B.A."/>
            <person name="Cohen S.P."/>
        </authorList>
    </citation>
    <scope>NUCLEOTIDE SEQUENCE [LARGE SCALE GENOMIC DNA]</scope>
    <source>
        <strain evidence="3 4">GH-19</strain>
    </source>
</reference>
<keyword evidence="2" id="KW-0812">Transmembrane</keyword>
<keyword evidence="2" id="KW-0472">Membrane</keyword>
<dbReference type="Proteomes" id="UP001498398">
    <property type="component" value="Unassembled WGS sequence"/>
</dbReference>
<evidence type="ECO:0000313" key="3">
    <source>
        <dbReference type="EMBL" id="KAK7468988.1"/>
    </source>
</evidence>
<protein>
    <submittedName>
        <fullName evidence="3">Uncharacterized protein</fullName>
    </submittedName>
</protein>
<feature type="compositionally biased region" description="Basic and acidic residues" evidence="1">
    <location>
        <begin position="62"/>
        <end position="72"/>
    </location>
</feature>
<keyword evidence="2" id="KW-1133">Transmembrane helix</keyword>
<gene>
    <name evidence="3" type="ORF">VKT23_003484</name>
</gene>
<comment type="caution">
    <text evidence="3">The sequence shown here is derived from an EMBL/GenBank/DDBJ whole genome shotgun (WGS) entry which is preliminary data.</text>
</comment>
<evidence type="ECO:0000256" key="2">
    <source>
        <dbReference type="SAM" id="Phobius"/>
    </source>
</evidence>
<feature type="compositionally biased region" description="Low complexity" evidence="1">
    <location>
        <begin position="76"/>
        <end position="86"/>
    </location>
</feature>
<feature type="compositionally biased region" description="Low complexity" evidence="1">
    <location>
        <begin position="1"/>
        <end position="22"/>
    </location>
</feature>
<evidence type="ECO:0000256" key="1">
    <source>
        <dbReference type="SAM" id="MobiDB-lite"/>
    </source>
</evidence>
<feature type="transmembrane region" description="Helical" evidence="2">
    <location>
        <begin position="183"/>
        <end position="206"/>
    </location>
</feature>
<feature type="transmembrane region" description="Helical" evidence="2">
    <location>
        <begin position="136"/>
        <end position="163"/>
    </location>
</feature>
<accession>A0ABR1JYV8</accession>
<feature type="compositionally biased region" description="Low complexity" evidence="1">
    <location>
        <begin position="96"/>
        <end position="110"/>
    </location>
</feature>
<name>A0ABR1JYV8_9AGAR</name>
<organism evidence="3 4">
    <name type="scientific">Marasmiellus scandens</name>
    <dbReference type="NCBI Taxonomy" id="2682957"/>
    <lineage>
        <taxon>Eukaryota</taxon>
        <taxon>Fungi</taxon>
        <taxon>Dikarya</taxon>
        <taxon>Basidiomycota</taxon>
        <taxon>Agaricomycotina</taxon>
        <taxon>Agaricomycetes</taxon>
        <taxon>Agaricomycetidae</taxon>
        <taxon>Agaricales</taxon>
        <taxon>Marasmiineae</taxon>
        <taxon>Omphalotaceae</taxon>
        <taxon>Marasmiellus</taxon>
    </lineage>
</organism>
<feature type="region of interest" description="Disordered" evidence="1">
    <location>
        <begin position="1"/>
        <end position="111"/>
    </location>
</feature>
<sequence>MMASAVASSSTAPSTSSLNSPLEESRPQAGPLPVKRGEIGFQQELHGDSEGTSGTSEAATLPERHPADRDHPPAPSEATEAPSTPSSNPPNPPTTNVPDPSSDDSSSTNSLKKSKKRFFHFLQCPKKTAKYGGIKLTTLLAFSLQLLAVTGTIAGWVVAALMLNGKKGTQSTTDSNGNNMPQSSISSSIFIHVVFAIAFLGQLLFLERRIFIMRAQRYAYLHPGEILPTNRRVGRTAGNGIGIAPWNRPPLPTYARALQESGIGTGDAEDNEIAMVPPPAYGNTRGSRLLLTGYLRESLRAQRPRSVHTVASSRPVSYASQDDDWEVIQDADRARQLEETLATLERPSGSNQQRM</sequence>
<keyword evidence="4" id="KW-1185">Reference proteome</keyword>